<proteinExistence type="predicted"/>
<name>A0A183IG72_9BILA</name>
<gene>
    <name evidence="1" type="ORF">SBAD_LOCUS2616</name>
</gene>
<dbReference type="AlphaFoldDB" id="A0A183IG72"/>
<dbReference type="EMBL" id="UZAM01007321">
    <property type="protein sequence ID" value="VDO98324.1"/>
    <property type="molecule type" value="Genomic_DNA"/>
</dbReference>
<reference evidence="3" key="1">
    <citation type="submission" date="2016-06" db="UniProtKB">
        <authorList>
            <consortium name="WormBaseParasite"/>
        </authorList>
    </citation>
    <scope>IDENTIFICATION</scope>
</reference>
<keyword evidence="2" id="KW-1185">Reference proteome</keyword>
<organism evidence="3">
    <name type="scientific">Soboliphyme baturini</name>
    <dbReference type="NCBI Taxonomy" id="241478"/>
    <lineage>
        <taxon>Eukaryota</taxon>
        <taxon>Metazoa</taxon>
        <taxon>Ecdysozoa</taxon>
        <taxon>Nematoda</taxon>
        <taxon>Enoplea</taxon>
        <taxon>Dorylaimia</taxon>
        <taxon>Dioctophymatida</taxon>
        <taxon>Dioctophymatoidea</taxon>
        <taxon>Soboliphymatidae</taxon>
        <taxon>Soboliphyme</taxon>
    </lineage>
</organism>
<evidence type="ECO:0000313" key="1">
    <source>
        <dbReference type="EMBL" id="VDO98324.1"/>
    </source>
</evidence>
<evidence type="ECO:0000313" key="2">
    <source>
        <dbReference type="Proteomes" id="UP000270296"/>
    </source>
</evidence>
<dbReference type="Proteomes" id="UP000270296">
    <property type="component" value="Unassembled WGS sequence"/>
</dbReference>
<protein>
    <submittedName>
        <fullName evidence="3">Reverse transcriptase domain-containing protein</fullName>
    </submittedName>
</protein>
<accession>A0A183IG72</accession>
<sequence length="45" mass="5263">MAFVDLLDGFRLVKRHAPRLFEASTNTIHDHCEKIFKQPLQLPKT</sequence>
<reference evidence="1 2" key="2">
    <citation type="submission" date="2018-11" db="EMBL/GenBank/DDBJ databases">
        <authorList>
            <consortium name="Pathogen Informatics"/>
        </authorList>
    </citation>
    <scope>NUCLEOTIDE SEQUENCE [LARGE SCALE GENOMIC DNA]</scope>
</reference>
<evidence type="ECO:0000313" key="3">
    <source>
        <dbReference type="WBParaSite" id="SBAD_0000274601-mRNA-1"/>
    </source>
</evidence>
<dbReference type="WBParaSite" id="SBAD_0000274601-mRNA-1">
    <property type="protein sequence ID" value="SBAD_0000274601-mRNA-1"/>
    <property type="gene ID" value="SBAD_0000274601"/>
</dbReference>